<keyword evidence="5" id="KW-1185">Reference proteome</keyword>
<proteinExistence type="predicted"/>
<dbReference type="InterPro" id="IPR001910">
    <property type="entry name" value="Inosine/uridine_hydrolase_dom"/>
</dbReference>
<feature type="domain" description="Inosine/uridine-preferring nucleoside hydrolase" evidence="3">
    <location>
        <begin position="10"/>
        <end position="261"/>
    </location>
</feature>
<dbReference type="GO" id="GO:0006152">
    <property type="term" value="P:purine nucleoside catabolic process"/>
    <property type="evidence" value="ECO:0007669"/>
    <property type="project" value="TreeGrafter"/>
</dbReference>
<evidence type="ECO:0000313" key="4">
    <source>
        <dbReference type="EMBL" id="PCE62638.1"/>
    </source>
</evidence>
<keyword evidence="1" id="KW-0378">Hydrolase</keyword>
<dbReference type="InterPro" id="IPR023186">
    <property type="entry name" value="IUNH"/>
</dbReference>
<dbReference type="Pfam" id="PF01156">
    <property type="entry name" value="IU_nuc_hydro"/>
    <property type="match status" value="1"/>
</dbReference>
<evidence type="ECO:0000259" key="3">
    <source>
        <dbReference type="Pfam" id="PF01156"/>
    </source>
</evidence>
<keyword evidence="2" id="KW-0326">Glycosidase</keyword>
<dbReference type="AlphaFoldDB" id="A0A2A4G3S6"/>
<organism evidence="4 5">
    <name type="scientific">Sediminicola luteus</name>
    <dbReference type="NCBI Taxonomy" id="319238"/>
    <lineage>
        <taxon>Bacteria</taxon>
        <taxon>Pseudomonadati</taxon>
        <taxon>Bacteroidota</taxon>
        <taxon>Flavobacteriia</taxon>
        <taxon>Flavobacteriales</taxon>
        <taxon>Flavobacteriaceae</taxon>
        <taxon>Sediminicola</taxon>
    </lineage>
</organism>
<evidence type="ECO:0000256" key="2">
    <source>
        <dbReference type="ARBA" id="ARBA00023295"/>
    </source>
</evidence>
<dbReference type="GO" id="GO:0005829">
    <property type="term" value="C:cytosol"/>
    <property type="evidence" value="ECO:0007669"/>
    <property type="project" value="TreeGrafter"/>
</dbReference>
<protein>
    <recommendedName>
        <fullName evidence="3">Inosine/uridine-preferring nucleoside hydrolase domain-containing protein</fullName>
    </recommendedName>
</protein>
<accession>A0A2A4G3S6</accession>
<dbReference type="Gene3D" id="3.90.245.10">
    <property type="entry name" value="Ribonucleoside hydrolase-like"/>
    <property type="match status" value="1"/>
</dbReference>
<dbReference type="InterPro" id="IPR036452">
    <property type="entry name" value="Ribo_hydro-like"/>
</dbReference>
<evidence type="ECO:0000313" key="5">
    <source>
        <dbReference type="Proteomes" id="UP000219559"/>
    </source>
</evidence>
<dbReference type="PANTHER" id="PTHR12304">
    <property type="entry name" value="INOSINE-URIDINE PREFERRING NUCLEOSIDE HYDROLASE"/>
    <property type="match status" value="1"/>
</dbReference>
<evidence type="ECO:0000256" key="1">
    <source>
        <dbReference type="ARBA" id="ARBA00022801"/>
    </source>
</evidence>
<dbReference type="Proteomes" id="UP000219559">
    <property type="component" value="Unassembled WGS sequence"/>
</dbReference>
<name>A0A2A4G3S6_9FLAO</name>
<dbReference type="RefSeq" id="WP_097443725.1">
    <property type="nucleotide sequence ID" value="NZ_NBWU01000008.1"/>
</dbReference>
<reference evidence="4 5" key="1">
    <citation type="submission" date="2017-04" db="EMBL/GenBank/DDBJ databases">
        <title>A new member of the family Flavobacteriaceae isolated from ascidians.</title>
        <authorList>
            <person name="Chen L."/>
        </authorList>
    </citation>
    <scope>NUCLEOTIDE SEQUENCE [LARGE SCALE GENOMIC DNA]</scope>
    <source>
        <strain evidence="4 5">HQA918</strain>
    </source>
</reference>
<comment type="caution">
    <text evidence="4">The sequence shown here is derived from an EMBL/GenBank/DDBJ whole genome shotgun (WGS) entry which is preliminary data.</text>
</comment>
<dbReference type="PANTHER" id="PTHR12304:SF4">
    <property type="entry name" value="URIDINE NUCLEOSIDASE"/>
    <property type="match status" value="1"/>
</dbReference>
<dbReference type="SUPFAM" id="SSF53590">
    <property type="entry name" value="Nucleoside hydrolase"/>
    <property type="match status" value="1"/>
</dbReference>
<dbReference type="GO" id="GO:0008477">
    <property type="term" value="F:purine nucleosidase activity"/>
    <property type="evidence" value="ECO:0007669"/>
    <property type="project" value="TreeGrafter"/>
</dbReference>
<gene>
    <name evidence="4" type="ORF">B7P33_18570</name>
</gene>
<dbReference type="EMBL" id="NBWU01000008">
    <property type="protein sequence ID" value="PCE62638.1"/>
    <property type="molecule type" value="Genomic_DNA"/>
</dbReference>
<sequence>MSVANGRIPLIIDTDTNNDIDDQMALAYALYNPQIFDIKGITVHATDHGGSIDQHYEEASRILQLSGEEAASNPLIKGVEGRMTDYEPLPTFDKINGIQAVEFIIAQARLQSVEQPLVVAAIGKLTHLALALAKCPDIASLVRVVWLGSNYPDPGEYNLMADVEAVNVVLQSGIQFEMVLGRFDSPNGAAHVQAKRKDIVSLSGQGSPIQVPVIGRHGGLFHCLGDYLVDLFQNKSMAMTSEQLPICDLVALALLKNPEWGQSHTISTPYIQENNWVVAPDLGKSIKIWENFDGPAILADFYQSLQSTTVNISRLSN</sequence>
<dbReference type="OrthoDB" id="9797882at2"/>